<sequence>ENRGCCEGGVERNLVATRSPNARQFGSLCHFQVTSAGKRALAGPERVLPSGTGEAFFKANLTRSSSREYITNIGQTLSALPRLVKLH</sequence>
<dbReference type="AlphaFoldDB" id="A0A0C3PV33"/>
<reference evidence="1 2" key="1">
    <citation type="submission" date="2014-04" db="EMBL/GenBank/DDBJ databases">
        <authorList>
            <consortium name="DOE Joint Genome Institute"/>
            <person name="Kuo A."/>
            <person name="Kohler A."/>
            <person name="Costa M.D."/>
            <person name="Nagy L.G."/>
            <person name="Floudas D."/>
            <person name="Copeland A."/>
            <person name="Barry K.W."/>
            <person name="Cichocki N."/>
            <person name="Veneault-Fourrey C."/>
            <person name="LaButti K."/>
            <person name="Lindquist E.A."/>
            <person name="Lipzen A."/>
            <person name="Lundell T."/>
            <person name="Morin E."/>
            <person name="Murat C."/>
            <person name="Sun H."/>
            <person name="Tunlid A."/>
            <person name="Henrissat B."/>
            <person name="Grigoriev I.V."/>
            <person name="Hibbett D.S."/>
            <person name="Martin F."/>
            <person name="Nordberg H.P."/>
            <person name="Cantor M.N."/>
            <person name="Hua S.X."/>
        </authorList>
    </citation>
    <scope>NUCLEOTIDE SEQUENCE [LARGE SCALE GENOMIC DNA]</scope>
    <source>
        <strain evidence="1 2">Marx 270</strain>
    </source>
</reference>
<dbReference type="Proteomes" id="UP000054217">
    <property type="component" value="Unassembled WGS sequence"/>
</dbReference>
<gene>
    <name evidence="1" type="ORF">M404DRAFT_992703</name>
</gene>
<feature type="non-terminal residue" evidence="1">
    <location>
        <position position="1"/>
    </location>
</feature>
<dbReference type="InParanoid" id="A0A0C3PV33"/>
<protein>
    <submittedName>
        <fullName evidence="1">Uncharacterized protein</fullName>
    </submittedName>
</protein>
<proteinExistence type="predicted"/>
<evidence type="ECO:0000313" key="2">
    <source>
        <dbReference type="Proteomes" id="UP000054217"/>
    </source>
</evidence>
<name>A0A0C3PV33_PISTI</name>
<dbReference type="HOGENOM" id="CLU_2489479_0_0_1"/>
<keyword evidence="2" id="KW-1185">Reference proteome</keyword>
<evidence type="ECO:0000313" key="1">
    <source>
        <dbReference type="EMBL" id="KIO13126.1"/>
    </source>
</evidence>
<dbReference type="EMBL" id="KN831946">
    <property type="protein sequence ID" value="KIO13126.1"/>
    <property type="molecule type" value="Genomic_DNA"/>
</dbReference>
<reference evidence="2" key="2">
    <citation type="submission" date="2015-01" db="EMBL/GenBank/DDBJ databases">
        <title>Evolutionary Origins and Diversification of the Mycorrhizal Mutualists.</title>
        <authorList>
            <consortium name="DOE Joint Genome Institute"/>
            <consortium name="Mycorrhizal Genomics Consortium"/>
            <person name="Kohler A."/>
            <person name="Kuo A."/>
            <person name="Nagy L.G."/>
            <person name="Floudas D."/>
            <person name="Copeland A."/>
            <person name="Barry K.W."/>
            <person name="Cichocki N."/>
            <person name="Veneault-Fourrey C."/>
            <person name="LaButti K."/>
            <person name="Lindquist E.A."/>
            <person name="Lipzen A."/>
            <person name="Lundell T."/>
            <person name="Morin E."/>
            <person name="Murat C."/>
            <person name="Riley R."/>
            <person name="Ohm R."/>
            <person name="Sun H."/>
            <person name="Tunlid A."/>
            <person name="Henrissat B."/>
            <person name="Grigoriev I.V."/>
            <person name="Hibbett D.S."/>
            <person name="Martin F."/>
        </authorList>
    </citation>
    <scope>NUCLEOTIDE SEQUENCE [LARGE SCALE GENOMIC DNA]</scope>
    <source>
        <strain evidence="2">Marx 270</strain>
    </source>
</reference>
<accession>A0A0C3PV33</accession>
<organism evidence="1 2">
    <name type="scientific">Pisolithus tinctorius Marx 270</name>
    <dbReference type="NCBI Taxonomy" id="870435"/>
    <lineage>
        <taxon>Eukaryota</taxon>
        <taxon>Fungi</taxon>
        <taxon>Dikarya</taxon>
        <taxon>Basidiomycota</taxon>
        <taxon>Agaricomycotina</taxon>
        <taxon>Agaricomycetes</taxon>
        <taxon>Agaricomycetidae</taxon>
        <taxon>Boletales</taxon>
        <taxon>Sclerodermatineae</taxon>
        <taxon>Pisolithaceae</taxon>
        <taxon>Pisolithus</taxon>
    </lineage>
</organism>